<dbReference type="Proteomes" id="UP001234989">
    <property type="component" value="Chromosome 11"/>
</dbReference>
<dbReference type="InterPro" id="IPR051238">
    <property type="entry name" value="GDSL_esterase/lipase"/>
</dbReference>
<dbReference type="InterPro" id="IPR001087">
    <property type="entry name" value="GDSL"/>
</dbReference>
<evidence type="ECO:0000313" key="9">
    <source>
        <dbReference type="EMBL" id="WMV54493.1"/>
    </source>
</evidence>
<feature type="region of interest" description="Disordered" evidence="8">
    <location>
        <begin position="78"/>
        <end position="147"/>
    </location>
</feature>
<dbReference type="InterPro" id="IPR035669">
    <property type="entry name" value="SGNH_plant_lipase-like"/>
</dbReference>
<evidence type="ECO:0000256" key="6">
    <source>
        <dbReference type="ARBA" id="ARBA00022963"/>
    </source>
</evidence>
<evidence type="ECO:0000256" key="1">
    <source>
        <dbReference type="ARBA" id="ARBA00004613"/>
    </source>
</evidence>
<dbReference type="CDD" id="cd01837">
    <property type="entry name" value="SGNH_plant_lipase_like"/>
    <property type="match status" value="1"/>
</dbReference>
<evidence type="ECO:0000256" key="5">
    <source>
        <dbReference type="ARBA" id="ARBA00022801"/>
    </source>
</evidence>
<feature type="compositionally biased region" description="Basic and acidic residues" evidence="8">
    <location>
        <begin position="78"/>
        <end position="88"/>
    </location>
</feature>
<evidence type="ECO:0000256" key="4">
    <source>
        <dbReference type="ARBA" id="ARBA00022729"/>
    </source>
</evidence>
<dbReference type="PANTHER" id="PTHR45650">
    <property type="entry name" value="GDSL-LIKE LIPASE/ACYLHYDROLASE-RELATED"/>
    <property type="match status" value="1"/>
</dbReference>
<keyword evidence="10" id="KW-1185">Reference proteome</keyword>
<comment type="subcellular location">
    <subcellularLocation>
        <location evidence="1">Secreted</location>
    </subcellularLocation>
</comment>
<dbReference type="PANTHER" id="PTHR45650:SF22">
    <property type="entry name" value="OS05G0419800 PROTEIN"/>
    <property type="match status" value="1"/>
</dbReference>
<protein>
    <recommendedName>
        <fullName evidence="11">Zinc finger protein</fullName>
    </recommendedName>
</protein>
<proteinExistence type="inferred from homology"/>
<feature type="compositionally biased region" description="Pro residues" evidence="8">
    <location>
        <begin position="131"/>
        <end position="146"/>
    </location>
</feature>
<dbReference type="EMBL" id="CP133622">
    <property type="protein sequence ID" value="WMV54493.1"/>
    <property type="molecule type" value="Genomic_DNA"/>
</dbReference>
<feature type="region of interest" description="Disordered" evidence="8">
    <location>
        <begin position="35"/>
        <end position="60"/>
    </location>
</feature>
<evidence type="ECO:0000256" key="3">
    <source>
        <dbReference type="ARBA" id="ARBA00022525"/>
    </source>
</evidence>
<dbReference type="GO" id="GO:0005576">
    <property type="term" value="C:extracellular region"/>
    <property type="evidence" value="ECO:0007669"/>
    <property type="project" value="UniProtKB-SubCell"/>
</dbReference>
<dbReference type="InterPro" id="IPR036514">
    <property type="entry name" value="SGNH_hydro_sf"/>
</dbReference>
<keyword evidence="6" id="KW-0442">Lipid degradation</keyword>
<evidence type="ECO:0008006" key="11">
    <source>
        <dbReference type="Google" id="ProtNLM"/>
    </source>
</evidence>
<keyword evidence="5" id="KW-0378">Hydrolase</keyword>
<evidence type="ECO:0000256" key="8">
    <source>
        <dbReference type="SAM" id="MobiDB-lite"/>
    </source>
</evidence>
<accession>A0AAF0V0E3</accession>
<feature type="compositionally biased region" description="Acidic residues" evidence="8">
    <location>
        <begin position="113"/>
        <end position="123"/>
    </location>
</feature>
<keyword evidence="4" id="KW-0732">Signal</keyword>
<evidence type="ECO:0000313" key="10">
    <source>
        <dbReference type="Proteomes" id="UP001234989"/>
    </source>
</evidence>
<comment type="similarity">
    <text evidence="2">Belongs to the 'GDSL' lipolytic enzyme family.</text>
</comment>
<feature type="non-terminal residue" evidence="9">
    <location>
        <position position="1"/>
    </location>
</feature>
<organism evidence="9 10">
    <name type="scientific">Solanum verrucosum</name>
    <dbReference type="NCBI Taxonomy" id="315347"/>
    <lineage>
        <taxon>Eukaryota</taxon>
        <taxon>Viridiplantae</taxon>
        <taxon>Streptophyta</taxon>
        <taxon>Embryophyta</taxon>
        <taxon>Tracheophyta</taxon>
        <taxon>Spermatophyta</taxon>
        <taxon>Magnoliopsida</taxon>
        <taxon>eudicotyledons</taxon>
        <taxon>Gunneridae</taxon>
        <taxon>Pentapetalae</taxon>
        <taxon>asterids</taxon>
        <taxon>lamiids</taxon>
        <taxon>Solanales</taxon>
        <taxon>Solanaceae</taxon>
        <taxon>Solanoideae</taxon>
        <taxon>Solaneae</taxon>
        <taxon>Solanum</taxon>
    </lineage>
</organism>
<gene>
    <name evidence="9" type="ORF">MTR67_047878</name>
</gene>
<dbReference type="Pfam" id="PF00657">
    <property type="entry name" value="Lipase_GDSL"/>
    <property type="match status" value="1"/>
</dbReference>
<reference evidence="9" key="1">
    <citation type="submission" date="2023-08" db="EMBL/GenBank/DDBJ databases">
        <title>A de novo genome assembly of Solanum verrucosum Schlechtendal, a Mexican diploid species geographically isolated from the other diploid A-genome species in potato relatives.</title>
        <authorList>
            <person name="Hosaka K."/>
        </authorList>
    </citation>
    <scope>NUCLEOTIDE SEQUENCE</scope>
    <source>
        <tissue evidence="9">Young leaves</tissue>
    </source>
</reference>
<evidence type="ECO:0000256" key="2">
    <source>
        <dbReference type="ARBA" id="ARBA00008668"/>
    </source>
</evidence>
<dbReference type="GO" id="GO:0016788">
    <property type="term" value="F:hydrolase activity, acting on ester bonds"/>
    <property type="evidence" value="ECO:0007669"/>
    <property type="project" value="InterPro"/>
</dbReference>
<evidence type="ECO:0000256" key="7">
    <source>
        <dbReference type="ARBA" id="ARBA00023098"/>
    </source>
</evidence>
<name>A0AAF0V0E3_SOLVR</name>
<dbReference type="Gene3D" id="3.40.50.1110">
    <property type="entry name" value="SGNH hydrolase"/>
    <property type="match status" value="1"/>
</dbReference>
<dbReference type="AlphaFoldDB" id="A0AAF0V0E3"/>
<keyword evidence="3" id="KW-0964">Secreted</keyword>
<keyword evidence="7" id="KW-0443">Lipid metabolism</keyword>
<sequence>TLLPPSENFVEDLDPFGVEDPKEGFDVDVKCVLSHHSGLTPRNDSETFKESGGAGSSSGPLPILSWFPLVPVRSELMRVQEGERDGNRDLPVSPGPDDENDNANAYIDSFDNNVDEYDDDETEPPSATSPTPNPSSPAPAPIPPVHPRTKNNTSIMFHLLFVVFLLVNVATCEDADGRKRGLIPAMFIFGDSLIDNGNNNNLPSFAKANYYPYGIDFDGGPTGRFSNGYTMVDEIAEQLGLPLIPAHSEASSGEQMRFGVNYASAAAGILDDTGRNFVGRIPFNQQIKNFEDTLDEITDNLGAPDVAQALAKCIFFVGMGSNDYLNNYLMPNYDTKNHYNPQQYANLLVQQYTQQLTRLYNLGGRKFVIGGVGLMGCIPSILAKSNSNVCSEEVNELILPFTNNVKSMLLTNLNVNLPGSKFIYIDINNMFQDLLTNYRQYGFSVINRGCCGIGRNRGQITCLPMQTPCPNRDQYIFWDAFHPTEAVNILFARKAFNGGPDVVYPINIHQLATL</sequence>
<dbReference type="GO" id="GO:0016042">
    <property type="term" value="P:lipid catabolic process"/>
    <property type="evidence" value="ECO:0007669"/>
    <property type="project" value="UniProtKB-KW"/>
</dbReference>